<keyword evidence="3 4" id="KW-0067">ATP-binding</keyword>
<dbReference type="FunFam" id="3.30.420.40:FF:000545">
    <property type="entry name" value="Endoplasmic reticulum chaperone BiP"/>
    <property type="match status" value="1"/>
</dbReference>
<dbReference type="FunFam" id="2.60.34.10:FF:000014">
    <property type="entry name" value="Chaperone protein DnaK HSP70"/>
    <property type="match status" value="1"/>
</dbReference>
<dbReference type="Pfam" id="PF00012">
    <property type="entry name" value="HSP70"/>
    <property type="match status" value="1"/>
</dbReference>
<protein>
    <submittedName>
        <fullName evidence="5">Luminal-binding protein 5</fullName>
    </submittedName>
</protein>
<dbReference type="GO" id="GO:0140662">
    <property type="term" value="F:ATP-dependent protein folding chaperone"/>
    <property type="evidence" value="ECO:0007669"/>
    <property type="project" value="InterPro"/>
</dbReference>
<dbReference type="PROSITE" id="PS00329">
    <property type="entry name" value="HSP70_2"/>
    <property type="match status" value="1"/>
</dbReference>
<dbReference type="InterPro" id="IPR029047">
    <property type="entry name" value="HSP70_peptide-bd_sf"/>
</dbReference>
<reference evidence="5" key="1">
    <citation type="submission" date="2015-06" db="UniProtKB">
        <authorList>
            <consortium name="EnsemblPlants"/>
        </authorList>
    </citation>
    <scope>IDENTIFICATION</scope>
</reference>
<dbReference type="FunFam" id="3.90.640.10:FF:000003">
    <property type="entry name" value="Molecular chaperone DnaK"/>
    <property type="match status" value="1"/>
</dbReference>
<dbReference type="InterPro" id="IPR056546">
    <property type="entry name" value="MreB_MamK-like"/>
</dbReference>
<dbReference type="Gene3D" id="3.90.640.10">
    <property type="entry name" value="Actin, Chain A, domain 4"/>
    <property type="match status" value="1"/>
</dbReference>
<keyword evidence="2 4" id="KW-0547">Nucleotide-binding</keyword>
<evidence type="ECO:0000256" key="3">
    <source>
        <dbReference type="ARBA" id="ARBA00022840"/>
    </source>
</evidence>
<evidence type="ECO:0000256" key="2">
    <source>
        <dbReference type="ARBA" id="ARBA00022741"/>
    </source>
</evidence>
<sequence length="517" mass="55652">MARATQLLLGLLLLAAAPTPSAAKEKGSGNGGPVIGIDLATTYSCPRMKETAEAYLGDKVRDAVITIPAYFNDAQRQATKDAGLNVVRLINEPTAAAIAYGLDKVADGKERNVLVFDLGGGTFDVSVLALDGGVFELRRECERAKRALSTQLQVRVEVESLADGFDLSEPLTRARFEELNADLFRKVMAHVKKAMADAGLAKGDVDEVVLVGGSTRIPRGQQLLRDYFGGKEPHKGVNPDEAVAYGAAVQGGIVRGDAREVVVLDVTPLTLGIETAGGVMASVIPRNMPIPTKRTKMFTTYEDRQTTVTITVFEGERSMTKDNRLLGKFDLTGIAPAPRGTPQIEVTLEVDVNGILHVGAADKGTGRSKKIGISSAGRSISQEEIERMVQEAEDFAEEDRKVRDKVDARNQLESYVYSARTTADGELGAKMDGGDREKTSRMPNYWEAEIYSGWVDRFFLPTSTTNRIVAVARTYTPKSISSLSAISALALSSAAFSRFPLAMLPTPLPLGNLPPCN</sequence>
<evidence type="ECO:0000313" key="5">
    <source>
        <dbReference type="EnsemblPlants" id="EMT04333"/>
    </source>
</evidence>
<organism evidence="5">
    <name type="scientific">Aegilops tauschii</name>
    <name type="common">Tausch's goatgrass</name>
    <name type="synonym">Aegilops squarrosa</name>
    <dbReference type="NCBI Taxonomy" id="37682"/>
    <lineage>
        <taxon>Eukaryota</taxon>
        <taxon>Viridiplantae</taxon>
        <taxon>Streptophyta</taxon>
        <taxon>Embryophyta</taxon>
        <taxon>Tracheophyta</taxon>
        <taxon>Spermatophyta</taxon>
        <taxon>Magnoliopsida</taxon>
        <taxon>Liliopsida</taxon>
        <taxon>Poales</taxon>
        <taxon>Poaceae</taxon>
        <taxon>BOP clade</taxon>
        <taxon>Pooideae</taxon>
        <taxon>Triticodae</taxon>
        <taxon>Triticeae</taxon>
        <taxon>Triticinae</taxon>
        <taxon>Aegilops</taxon>
    </lineage>
</organism>
<dbReference type="PANTHER" id="PTHR19375">
    <property type="entry name" value="HEAT SHOCK PROTEIN 70KDA"/>
    <property type="match status" value="1"/>
</dbReference>
<dbReference type="EnsemblPlants" id="EMT04333">
    <property type="protein sequence ID" value="EMT04333"/>
    <property type="gene ID" value="F775_12679"/>
</dbReference>
<dbReference type="SUPFAM" id="SSF100920">
    <property type="entry name" value="Heat shock protein 70kD (HSP70), peptide-binding domain"/>
    <property type="match status" value="1"/>
</dbReference>
<dbReference type="AlphaFoldDB" id="M8BC58"/>
<dbReference type="GO" id="GO:0005524">
    <property type="term" value="F:ATP binding"/>
    <property type="evidence" value="ECO:0007669"/>
    <property type="project" value="UniProtKB-KW"/>
</dbReference>
<accession>M8BC58</accession>
<comment type="similarity">
    <text evidence="1 4">Belongs to the heat shock protein 70 family.</text>
</comment>
<proteinExistence type="inferred from homology"/>
<dbReference type="Pfam" id="PF06723">
    <property type="entry name" value="MreB_Mbl"/>
    <property type="match status" value="1"/>
</dbReference>
<dbReference type="InterPro" id="IPR013126">
    <property type="entry name" value="Hsp_70_fam"/>
</dbReference>
<name>M8BC58_AEGTA</name>
<dbReference type="InterPro" id="IPR043129">
    <property type="entry name" value="ATPase_NBD"/>
</dbReference>
<evidence type="ECO:0000256" key="4">
    <source>
        <dbReference type="RuleBase" id="RU003322"/>
    </source>
</evidence>
<dbReference type="SUPFAM" id="SSF53067">
    <property type="entry name" value="Actin-like ATPase domain"/>
    <property type="match status" value="2"/>
</dbReference>
<evidence type="ECO:0000256" key="1">
    <source>
        <dbReference type="ARBA" id="ARBA00007381"/>
    </source>
</evidence>
<dbReference type="Gene3D" id="2.60.34.10">
    <property type="entry name" value="Substrate Binding Domain Of DNAk, Chain A, domain 1"/>
    <property type="match status" value="1"/>
</dbReference>
<dbReference type="InterPro" id="IPR018181">
    <property type="entry name" value="Heat_shock_70_CS"/>
</dbReference>
<dbReference type="Gene3D" id="3.30.420.40">
    <property type="match status" value="2"/>
</dbReference>